<sequence>MTSKASAVPSIFVTDQTPLKRRSNSDQNQTPRAHRGRSKAISNSVAKRIEHSTKIRRNWNCTNFRGGGLQSIPKGKGEVPSCLCFGGLRLCIITSPLHTASSQLHQANFKKSRMIVEITLFSTRSN</sequence>
<gene>
    <name evidence="2" type="ORF">LTRI10_LOCUS29006</name>
</gene>
<name>A0AAV2ER40_9ROSI</name>
<dbReference type="Proteomes" id="UP001497516">
    <property type="component" value="Chromosome 5"/>
</dbReference>
<protein>
    <submittedName>
        <fullName evidence="2">Uncharacterized protein</fullName>
    </submittedName>
</protein>
<proteinExistence type="predicted"/>
<feature type="region of interest" description="Disordered" evidence="1">
    <location>
        <begin position="1"/>
        <end position="46"/>
    </location>
</feature>
<reference evidence="2 3" key="1">
    <citation type="submission" date="2024-04" db="EMBL/GenBank/DDBJ databases">
        <authorList>
            <person name="Fracassetti M."/>
        </authorList>
    </citation>
    <scope>NUCLEOTIDE SEQUENCE [LARGE SCALE GENOMIC DNA]</scope>
</reference>
<accession>A0AAV2ER40</accession>
<evidence type="ECO:0000313" key="2">
    <source>
        <dbReference type="EMBL" id="CAL1388058.1"/>
    </source>
</evidence>
<dbReference type="EMBL" id="OZ034818">
    <property type="protein sequence ID" value="CAL1388058.1"/>
    <property type="molecule type" value="Genomic_DNA"/>
</dbReference>
<keyword evidence="3" id="KW-1185">Reference proteome</keyword>
<evidence type="ECO:0000313" key="3">
    <source>
        <dbReference type="Proteomes" id="UP001497516"/>
    </source>
</evidence>
<organism evidence="2 3">
    <name type="scientific">Linum trigynum</name>
    <dbReference type="NCBI Taxonomy" id="586398"/>
    <lineage>
        <taxon>Eukaryota</taxon>
        <taxon>Viridiplantae</taxon>
        <taxon>Streptophyta</taxon>
        <taxon>Embryophyta</taxon>
        <taxon>Tracheophyta</taxon>
        <taxon>Spermatophyta</taxon>
        <taxon>Magnoliopsida</taxon>
        <taxon>eudicotyledons</taxon>
        <taxon>Gunneridae</taxon>
        <taxon>Pentapetalae</taxon>
        <taxon>rosids</taxon>
        <taxon>fabids</taxon>
        <taxon>Malpighiales</taxon>
        <taxon>Linaceae</taxon>
        <taxon>Linum</taxon>
    </lineage>
</organism>
<dbReference type="AlphaFoldDB" id="A0AAV2ER40"/>
<evidence type="ECO:0000256" key="1">
    <source>
        <dbReference type="SAM" id="MobiDB-lite"/>
    </source>
</evidence>